<proteinExistence type="predicted"/>
<protein>
    <submittedName>
        <fullName evidence="1">Uncharacterized protein</fullName>
    </submittedName>
</protein>
<dbReference type="EMBL" id="LR746275">
    <property type="protein sequence ID" value="CAA7405821.1"/>
    <property type="molecule type" value="Genomic_DNA"/>
</dbReference>
<keyword evidence="2" id="KW-1185">Reference proteome</keyword>
<reference evidence="1" key="1">
    <citation type="submission" date="2020-02" db="EMBL/GenBank/DDBJ databases">
        <authorList>
            <person name="Scholz U."/>
            <person name="Mascher M."/>
            <person name="Fiebig A."/>
        </authorList>
    </citation>
    <scope>NUCLEOTIDE SEQUENCE</scope>
</reference>
<sequence>MSLSNDSFSPTCMTTPYPTINWPPVTWKGSGAHVPSSVLATRVMVTASRGSSGLLGSIGARVCHSPSMSPVASRLWGKEWSGTCWLVGHTSGLEAQLGQSHKQGLEWL</sequence>
<evidence type="ECO:0000313" key="2">
    <source>
        <dbReference type="Proteomes" id="UP000663760"/>
    </source>
</evidence>
<evidence type="ECO:0000313" key="1">
    <source>
        <dbReference type="EMBL" id="CAA7405821.1"/>
    </source>
</evidence>
<dbReference type="AlphaFoldDB" id="A0A7I8L716"/>
<name>A0A7I8L716_SPIIN</name>
<accession>A0A7I8L716</accession>
<gene>
    <name evidence="1" type="ORF">SI8410_12016499</name>
</gene>
<dbReference type="Proteomes" id="UP000663760">
    <property type="component" value="Chromosome 12"/>
</dbReference>
<organism evidence="1 2">
    <name type="scientific">Spirodela intermedia</name>
    <name type="common">Intermediate duckweed</name>
    <dbReference type="NCBI Taxonomy" id="51605"/>
    <lineage>
        <taxon>Eukaryota</taxon>
        <taxon>Viridiplantae</taxon>
        <taxon>Streptophyta</taxon>
        <taxon>Embryophyta</taxon>
        <taxon>Tracheophyta</taxon>
        <taxon>Spermatophyta</taxon>
        <taxon>Magnoliopsida</taxon>
        <taxon>Liliopsida</taxon>
        <taxon>Araceae</taxon>
        <taxon>Lemnoideae</taxon>
        <taxon>Spirodela</taxon>
    </lineage>
</organism>